<dbReference type="CDD" id="cd00038">
    <property type="entry name" value="CAP_ED"/>
    <property type="match status" value="1"/>
</dbReference>
<dbReference type="InterPro" id="IPR018490">
    <property type="entry name" value="cNMP-bd_dom_sf"/>
</dbReference>
<proteinExistence type="predicted"/>
<dbReference type="Proteomes" id="UP000196027">
    <property type="component" value="Chromosome"/>
</dbReference>
<dbReference type="EMBL" id="CP021425">
    <property type="protein sequence ID" value="ARU59166.1"/>
    <property type="molecule type" value="Genomic_DNA"/>
</dbReference>
<gene>
    <name evidence="2" type="ORF">OLMES_5182</name>
</gene>
<evidence type="ECO:0000313" key="3">
    <source>
        <dbReference type="Proteomes" id="UP000196027"/>
    </source>
</evidence>
<dbReference type="Gene3D" id="2.60.120.10">
    <property type="entry name" value="Jelly Rolls"/>
    <property type="match status" value="1"/>
</dbReference>
<protein>
    <submittedName>
        <fullName evidence="2">Cyclic nucleotide-binding protein</fullName>
    </submittedName>
</protein>
<dbReference type="Pfam" id="PF00027">
    <property type="entry name" value="cNMP_binding"/>
    <property type="match status" value="1"/>
</dbReference>
<dbReference type="SMART" id="SM00100">
    <property type="entry name" value="cNMP"/>
    <property type="match status" value="1"/>
</dbReference>
<dbReference type="PROSITE" id="PS50042">
    <property type="entry name" value="CNMP_BINDING_3"/>
    <property type="match status" value="1"/>
</dbReference>
<sequence>MDMNQQQLTDCAEYFLSRFESLGATDIRELIPDEVFRVHHLAKSETLVACGKQDNRLYLVIDGLLKIDHVTENGRHYVRAFLREDMFYATLSSILTQSPNQCTVQAIEPCTICSIPFSCLQTGLDQSLKLNIAWRRYMEQHFIRHERRELDLLGNDARKRYINFIRDYPSLESRIPNHLIAAYLGVTEQSLSRIKRNLT</sequence>
<dbReference type="AlphaFoldDB" id="A0A1Y0IH41"/>
<dbReference type="SUPFAM" id="SSF51206">
    <property type="entry name" value="cAMP-binding domain-like"/>
    <property type="match status" value="1"/>
</dbReference>
<keyword evidence="3" id="KW-1185">Reference proteome</keyword>
<dbReference type="RefSeq" id="WP_087463870.1">
    <property type="nucleotide sequence ID" value="NZ_CP021425.1"/>
</dbReference>
<name>A0A1Y0IH41_9GAMM</name>
<dbReference type="InterPro" id="IPR000595">
    <property type="entry name" value="cNMP-bd_dom"/>
</dbReference>
<feature type="domain" description="Cyclic nucleotide-binding" evidence="1">
    <location>
        <begin position="18"/>
        <end position="115"/>
    </location>
</feature>
<evidence type="ECO:0000313" key="2">
    <source>
        <dbReference type="EMBL" id="ARU59166.1"/>
    </source>
</evidence>
<dbReference type="KEGG" id="ome:OLMES_5182"/>
<reference evidence="2 3" key="1">
    <citation type="submission" date="2017-05" db="EMBL/GenBank/DDBJ databases">
        <title>Genomic insights into alkan degradation activity of Oleiphilus messinensis.</title>
        <authorList>
            <person name="Kozyavkin S.A."/>
            <person name="Slesarev A.I."/>
            <person name="Golyshin P.N."/>
            <person name="Korzhenkov A."/>
            <person name="Golyshina O.N."/>
            <person name="Toshchakov S.V."/>
        </authorList>
    </citation>
    <scope>NUCLEOTIDE SEQUENCE [LARGE SCALE GENOMIC DNA]</scope>
    <source>
        <strain evidence="2 3">ME102</strain>
    </source>
</reference>
<dbReference type="InterPro" id="IPR014710">
    <property type="entry name" value="RmlC-like_jellyroll"/>
</dbReference>
<organism evidence="2 3">
    <name type="scientific">Oleiphilus messinensis</name>
    <dbReference type="NCBI Taxonomy" id="141451"/>
    <lineage>
        <taxon>Bacteria</taxon>
        <taxon>Pseudomonadati</taxon>
        <taxon>Pseudomonadota</taxon>
        <taxon>Gammaproteobacteria</taxon>
        <taxon>Oceanospirillales</taxon>
        <taxon>Oleiphilaceae</taxon>
        <taxon>Oleiphilus</taxon>
    </lineage>
</organism>
<dbReference type="OrthoDB" id="9798104at2"/>
<evidence type="ECO:0000259" key="1">
    <source>
        <dbReference type="PROSITE" id="PS50042"/>
    </source>
</evidence>
<accession>A0A1Y0IH41</accession>